<gene>
    <name evidence="3" type="ORF">KQR59_05755</name>
</gene>
<dbReference type="EMBL" id="CP076680">
    <property type="protein sequence ID" value="QWU98621.1"/>
    <property type="molecule type" value="Genomic_DNA"/>
</dbReference>
<feature type="transmembrane region" description="Helical" evidence="2">
    <location>
        <begin position="343"/>
        <end position="365"/>
    </location>
</feature>
<dbReference type="GO" id="GO:0015184">
    <property type="term" value="F:L-cystine transmembrane transporter activity"/>
    <property type="evidence" value="ECO:0007669"/>
    <property type="project" value="TreeGrafter"/>
</dbReference>
<evidence type="ECO:0000313" key="3">
    <source>
        <dbReference type="EMBL" id="QWU98621.1"/>
    </source>
</evidence>
<dbReference type="AlphaFoldDB" id="A0AAJ4TKE4"/>
<comment type="similarity">
    <text evidence="1">Belongs to the dicarboxylate/amino acid:cation symporter (DAACS) (TC 2.A.23) family.</text>
</comment>
<reference evidence="3 4" key="1">
    <citation type="submission" date="2021-06" db="EMBL/GenBank/DDBJ databases">
        <title>Ulceroglandular infection and bacteremia caused by Francisella salimarina in an immunocompromised patient, France.</title>
        <authorList>
            <person name="Hennebique A."/>
            <person name="Caspar Y."/>
            <person name="Maurin M."/>
            <person name="Boisset S."/>
            <person name="Pelloux I."/>
            <person name="Gallego-Hernanz M.P."/>
            <person name="Burucoa C."/>
            <person name="Cazenave-Roblot F."/>
            <person name="Plouzeau C."/>
            <person name="Rammaert B."/>
        </authorList>
    </citation>
    <scope>NUCLEOTIDE SEQUENCE [LARGE SCALE GENOMIC DNA]</scope>
    <source>
        <strain evidence="3 4">CHUGA-F75</strain>
    </source>
</reference>
<feature type="transmembrane region" description="Helical" evidence="2">
    <location>
        <begin position="60"/>
        <end position="79"/>
    </location>
</feature>
<keyword evidence="2" id="KW-0472">Membrane</keyword>
<evidence type="ECO:0000313" key="4">
    <source>
        <dbReference type="Proteomes" id="UP000683421"/>
    </source>
</evidence>
<feature type="transmembrane region" description="Helical" evidence="2">
    <location>
        <begin position="100"/>
        <end position="121"/>
    </location>
</feature>
<keyword evidence="4" id="KW-1185">Reference proteome</keyword>
<feature type="transmembrane region" description="Helical" evidence="2">
    <location>
        <begin position="207"/>
        <end position="228"/>
    </location>
</feature>
<dbReference type="Proteomes" id="UP000683421">
    <property type="component" value="Chromosome"/>
</dbReference>
<evidence type="ECO:0000256" key="2">
    <source>
        <dbReference type="SAM" id="Phobius"/>
    </source>
</evidence>
<name>A0AAJ4TKE4_9GAMM</name>
<dbReference type="GO" id="GO:0005886">
    <property type="term" value="C:plasma membrane"/>
    <property type="evidence" value="ECO:0007669"/>
    <property type="project" value="TreeGrafter"/>
</dbReference>
<evidence type="ECO:0000256" key="1">
    <source>
        <dbReference type="ARBA" id="ARBA00006148"/>
    </source>
</evidence>
<feature type="transmembrane region" description="Helical" evidence="2">
    <location>
        <begin position="274"/>
        <end position="295"/>
    </location>
</feature>
<proteinExistence type="inferred from homology"/>
<keyword evidence="2" id="KW-1133">Transmembrane helix</keyword>
<feature type="transmembrane region" description="Helical" evidence="2">
    <location>
        <begin position="315"/>
        <end position="336"/>
    </location>
</feature>
<dbReference type="PANTHER" id="PTHR42865">
    <property type="entry name" value="PROTON/GLUTAMATE-ASPARTATE SYMPORTER"/>
    <property type="match status" value="1"/>
</dbReference>
<accession>A0AAJ4TKE4</accession>
<feature type="transmembrane region" description="Helical" evidence="2">
    <location>
        <begin position="22"/>
        <end position="40"/>
    </location>
</feature>
<dbReference type="InterPro" id="IPR001991">
    <property type="entry name" value="Na-dicarboxylate_symporter"/>
</dbReference>
<protein>
    <submittedName>
        <fullName evidence="3">Dicarboxylate/amino acid:cation symporter</fullName>
    </submittedName>
</protein>
<keyword evidence="2" id="KW-0812">Transmembrane</keyword>
<dbReference type="PANTHER" id="PTHR42865:SF5">
    <property type="entry name" value="L-CYSTINE TRANSPORTER TCYP"/>
    <property type="match status" value="1"/>
</dbReference>
<dbReference type="KEGG" id="fsr:KQR59_05755"/>
<feature type="transmembrane region" description="Helical" evidence="2">
    <location>
        <begin position="165"/>
        <end position="182"/>
    </location>
</feature>
<dbReference type="GO" id="GO:0015293">
    <property type="term" value="F:symporter activity"/>
    <property type="evidence" value="ECO:0007669"/>
    <property type="project" value="InterPro"/>
</dbReference>
<dbReference type="Pfam" id="PF00375">
    <property type="entry name" value="SDF"/>
    <property type="match status" value="1"/>
</dbReference>
<feature type="transmembrane region" description="Helical" evidence="2">
    <location>
        <begin position="234"/>
        <end position="262"/>
    </location>
</feature>
<sequence length="423" mass="45537">MVVLLIISISLLIYLHVKQVSFNLRTILALVTGIIIGIVYNWTNSYSNSFIQISNILGDGYISLLKMLIIPIVLTSIIHSIINLRNHKSSYIIKLATKTIIILLVLTGISAAIGSTVAILMKLGQGIDLSSMTAVTKEAKSATLSENILSFLPDNIFQQMDKNNVIAVVIFAILIGFSMLIAHREDSKLADPFINFIDSAFFVIKKLAKLVIATTPYGVLGLMIQMSIELDKGSISAVISFVLACYIAMFIVLLMHIALLLIFGTNLVKFYKSIWRALLVAATSRSSMGTLPLSINGLNRYGLSETISTFAPTMGTTMGMNGCAGVFPAILAIMAMSATGMDINFATILTISLICMFASLGVSGIPGTAYVAAGVVFTYFNLPWEIIGLILGVDALIDSFRTPLNIHGSMTTAVIVDKTTKAA</sequence>
<feature type="transmembrane region" description="Helical" evidence="2">
    <location>
        <begin position="371"/>
        <end position="397"/>
    </location>
</feature>
<organism evidence="3 4">
    <name type="scientific">Francisella salimarina</name>
    <dbReference type="NCBI Taxonomy" id="2599927"/>
    <lineage>
        <taxon>Bacteria</taxon>
        <taxon>Pseudomonadati</taxon>
        <taxon>Pseudomonadota</taxon>
        <taxon>Gammaproteobacteria</taxon>
        <taxon>Thiotrichales</taxon>
        <taxon>Francisellaceae</taxon>
        <taxon>Francisella</taxon>
    </lineage>
</organism>
<dbReference type="RefSeq" id="WP_216691792.1">
    <property type="nucleotide sequence ID" value="NZ_CP076680.1"/>
</dbReference>